<feature type="compositionally biased region" description="Acidic residues" evidence="1">
    <location>
        <begin position="15"/>
        <end position="63"/>
    </location>
</feature>
<sequence length="411" mass="47333">MMGILSFIPGQTSEEPLDENELFVSEEIDSEEDNEKDIEGDEDEDEELDTDLEDNETEEMDEGEINKEDVHDDDEDDNAEQVIPGVLKESNSGDDESSEENFPEDQLESEENEDYEDNTLDQQEEQADSGEAEGYEVKIAKDHHKAQEDGDEGDEDYDSNEIENVSKSENDLDEIEGYQIAAHKEEMEIVVEERESTENDEPETAGVALKFGVGVALVLVAHIVLVKKWSTSEEQERTIVSEVDEVPELILRRQTLITEGSVQEQYPYLEQIQDNKNKNNNLEEGEESKETLSLPKSTENFSSQILQDFWKNPVDYIKDNEEEMAEDKTFLTKTAAHALFSSTHQSSDEEEGEDLSQKEDVVEYEESEDEEEEYEEEEEEEEENEDEEEEEEENEDEEEEADIKNRIERIL</sequence>
<evidence type="ECO:0000313" key="2">
    <source>
        <dbReference type="EMBL" id="CAD7399088.1"/>
    </source>
</evidence>
<dbReference type="AlphaFoldDB" id="A0A7R9CM69"/>
<accession>A0A7R9CM69</accession>
<organism evidence="2">
    <name type="scientific">Timema cristinae</name>
    <name type="common">Walking stick</name>
    <dbReference type="NCBI Taxonomy" id="61476"/>
    <lineage>
        <taxon>Eukaryota</taxon>
        <taxon>Metazoa</taxon>
        <taxon>Ecdysozoa</taxon>
        <taxon>Arthropoda</taxon>
        <taxon>Hexapoda</taxon>
        <taxon>Insecta</taxon>
        <taxon>Pterygota</taxon>
        <taxon>Neoptera</taxon>
        <taxon>Polyneoptera</taxon>
        <taxon>Phasmatodea</taxon>
        <taxon>Timematodea</taxon>
        <taxon>Timematoidea</taxon>
        <taxon>Timematidae</taxon>
        <taxon>Timema</taxon>
    </lineage>
</organism>
<gene>
    <name evidence="2" type="ORF">TCEB3V08_LOCUS4812</name>
</gene>
<feature type="compositionally biased region" description="Basic and acidic residues" evidence="1">
    <location>
        <begin position="135"/>
        <end position="148"/>
    </location>
</feature>
<feature type="compositionally biased region" description="Basic and acidic residues" evidence="1">
    <location>
        <begin position="402"/>
        <end position="411"/>
    </location>
</feature>
<name>A0A7R9CM69_TIMCR</name>
<protein>
    <submittedName>
        <fullName evidence="2">Uncharacterized protein</fullName>
    </submittedName>
</protein>
<proteinExistence type="predicted"/>
<dbReference type="EMBL" id="OC317787">
    <property type="protein sequence ID" value="CAD7399088.1"/>
    <property type="molecule type" value="Genomic_DNA"/>
</dbReference>
<feature type="region of interest" description="Disordered" evidence="1">
    <location>
        <begin position="1"/>
        <end position="173"/>
    </location>
</feature>
<feature type="compositionally biased region" description="Acidic residues" evidence="1">
    <location>
        <begin position="92"/>
        <end position="134"/>
    </location>
</feature>
<feature type="region of interest" description="Disordered" evidence="1">
    <location>
        <begin position="342"/>
        <end position="411"/>
    </location>
</feature>
<evidence type="ECO:0000256" key="1">
    <source>
        <dbReference type="SAM" id="MobiDB-lite"/>
    </source>
</evidence>
<reference evidence="2" key="1">
    <citation type="submission" date="2020-11" db="EMBL/GenBank/DDBJ databases">
        <authorList>
            <person name="Tran Van P."/>
        </authorList>
    </citation>
    <scope>NUCLEOTIDE SEQUENCE</scope>
</reference>
<feature type="region of interest" description="Disordered" evidence="1">
    <location>
        <begin position="273"/>
        <end position="297"/>
    </location>
</feature>
<feature type="compositionally biased region" description="Acidic residues" evidence="1">
    <location>
        <begin position="149"/>
        <end position="161"/>
    </location>
</feature>
<feature type="compositionally biased region" description="Acidic residues" evidence="1">
    <location>
        <begin position="362"/>
        <end position="401"/>
    </location>
</feature>